<comment type="caution">
    <text evidence="12">Was originally thought to be a dihydrodipicolinate synthase (DHDPS), catalyzing the condensation of (S)-aspartate-beta-semialdehyde [(S)-ASA] and pyruvate to dihydrodipicolinate (DHDP). However, it was shown in E.coli that the product of the enzymatic reaction is not dihydrodipicolinate but in fact (4S)-4-hydroxy-2,3,4,5-tetrahydro-(2S)-dipicolinic acid (HTPA), and that the consecutive dehydration reaction leading to DHDP is not spontaneous but catalyzed by DapB.</text>
</comment>
<dbReference type="AlphaFoldDB" id="A0AB33INB7"/>
<dbReference type="Pfam" id="PF00701">
    <property type="entry name" value="DHDPS"/>
    <property type="match status" value="1"/>
</dbReference>
<feature type="active site" description="Schiff-base intermediate with substrate" evidence="12 14">
    <location>
        <position position="181"/>
    </location>
</feature>
<dbReference type="CDD" id="cd00950">
    <property type="entry name" value="DHDPS"/>
    <property type="match status" value="1"/>
</dbReference>
<evidence type="ECO:0000313" key="16">
    <source>
        <dbReference type="EMBL" id="BFO71035.1"/>
    </source>
</evidence>
<evidence type="ECO:0000256" key="15">
    <source>
        <dbReference type="PIRSR" id="PIRSR001365-2"/>
    </source>
</evidence>
<evidence type="ECO:0000256" key="2">
    <source>
        <dbReference type="ARBA" id="ARBA00005120"/>
    </source>
</evidence>
<dbReference type="EC" id="4.3.3.7" evidence="4 12"/>
<keyword evidence="7 12" id="KW-0220">Diaminopimelate biosynthesis</keyword>
<dbReference type="GO" id="GO:0019877">
    <property type="term" value="P:diaminopimelate biosynthetic process"/>
    <property type="evidence" value="ECO:0007669"/>
    <property type="project" value="UniProtKB-UniRule"/>
</dbReference>
<comment type="similarity">
    <text evidence="3 12 13">Belongs to the DapA family.</text>
</comment>
<evidence type="ECO:0000256" key="7">
    <source>
        <dbReference type="ARBA" id="ARBA00022915"/>
    </source>
</evidence>
<dbReference type="InterPro" id="IPR005263">
    <property type="entry name" value="DapA"/>
</dbReference>
<keyword evidence="8 12" id="KW-0457">Lysine biosynthesis</keyword>
<sequence>MQIELDGKSKEYKEAMAQNIFRGLGVALITPFTLTGEVDYLSLKRLVEYQISNGADFLCILATTGEAPCLSDEEKNKITELVKTVNQGRVKILKYCGGNNTAAVVKEIQTTDWSGIDGILSICPYYNKPSQEGLYQHFKAIAEVCPLPIVLYNVPGRTGINMKAETTIRLAKDFPNIVGVKEASGSLEQVDEIIKGKPDNFDVISGDDALTFSMIASGAAGVISVIGNALPKEFSRMIRLEFKGEFEPARKIHHMFTELYSLLFVEGNPAGVKALLSDMGMIENELRLPLVPTTIKTRQKMSAILKDLRI</sequence>
<dbReference type="InterPro" id="IPR013785">
    <property type="entry name" value="Aldolase_TIM"/>
</dbReference>
<evidence type="ECO:0000256" key="11">
    <source>
        <dbReference type="ARBA" id="ARBA00047836"/>
    </source>
</evidence>
<feature type="site" description="Part of a proton relay during catalysis" evidence="12">
    <location>
        <position position="126"/>
    </location>
</feature>
<keyword evidence="10 12" id="KW-0704">Schiff base</keyword>
<dbReference type="PRINTS" id="PR00146">
    <property type="entry name" value="DHPICSNTHASE"/>
</dbReference>
<dbReference type="PROSITE" id="PS00666">
    <property type="entry name" value="DHDPS_2"/>
    <property type="match status" value="1"/>
</dbReference>
<keyword evidence="6 12" id="KW-0028">Amino-acid biosynthesis</keyword>
<dbReference type="NCBIfam" id="TIGR00674">
    <property type="entry name" value="dapA"/>
    <property type="match status" value="1"/>
</dbReference>
<keyword evidence="9 12" id="KW-0456">Lyase</keyword>
<evidence type="ECO:0000256" key="13">
    <source>
        <dbReference type="PIRNR" id="PIRNR001365"/>
    </source>
</evidence>
<dbReference type="PANTHER" id="PTHR12128:SF66">
    <property type="entry name" value="4-HYDROXY-2-OXOGLUTARATE ALDOLASE, MITOCHONDRIAL"/>
    <property type="match status" value="1"/>
</dbReference>
<evidence type="ECO:0000256" key="9">
    <source>
        <dbReference type="ARBA" id="ARBA00023239"/>
    </source>
</evidence>
<comment type="function">
    <text evidence="1 12">Catalyzes the condensation of (S)-aspartate-beta-semialdehyde [(S)-ASA] and pyruvate to 4-hydroxy-tetrahydrodipicolinate (HTPA).</text>
</comment>
<dbReference type="InterPro" id="IPR002220">
    <property type="entry name" value="DapA-like"/>
</dbReference>
<keyword evidence="5 12" id="KW-0963">Cytoplasm</keyword>
<dbReference type="PIRSF" id="PIRSF001365">
    <property type="entry name" value="DHDPS"/>
    <property type="match status" value="1"/>
</dbReference>
<evidence type="ECO:0000256" key="8">
    <source>
        <dbReference type="ARBA" id="ARBA00023154"/>
    </source>
</evidence>
<dbReference type="EMBL" id="AP035785">
    <property type="protein sequence ID" value="BFO71035.1"/>
    <property type="molecule type" value="Genomic_DNA"/>
</dbReference>
<evidence type="ECO:0000256" key="14">
    <source>
        <dbReference type="PIRSR" id="PIRSR001365-1"/>
    </source>
</evidence>
<feature type="active site" description="Proton donor/acceptor" evidence="12 14">
    <location>
        <position position="152"/>
    </location>
</feature>
<dbReference type="GO" id="GO:0008840">
    <property type="term" value="F:4-hydroxy-tetrahydrodipicolinate synthase activity"/>
    <property type="evidence" value="ECO:0007669"/>
    <property type="project" value="UniProtKB-UniRule"/>
</dbReference>
<gene>
    <name evidence="12 16" type="primary">dapA</name>
    <name evidence="16" type="ORF">GTC17253_10010</name>
</gene>
<dbReference type="SUPFAM" id="SSF51569">
    <property type="entry name" value="Aldolase"/>
    <property type="match status" value="1"/>
</dbReference>
<dbReference type="SMART" id="SM01130">
    <property type="entry name" value="DHDPS"/>
    <property type="match status" value="1"/>
</dbReference>
<organism evidence="16">
    <name type="scientific">Prevotella sp. GTC17253</name>
    <dbReference type="NCBI Taxonomy" id="3236793"/>
    <lineage>
        <taxon>Bacteria</taxon>
        <taxon>Pseudomonadati</taxon>
        <taxon>Bacteroidota</taxon>
        <taxon>Bacteroidia</taxon>
        <taxon>Bacteroidales</taxon>
        <taxon>Prevotellaceae</taxon>
        <taxon>Prevotella</taxon>
    </lineage>
</organism>
<evidence type="ECO:0000256" key="1">
    <source>
        <dbReference type="ARBA" id="ARBA00003294"/>
    </source>
</evidence>
<proteinExistence type="inferred from homology"/>
<feature type="binding site" evidence="12 15">
    <location>
        <position position="64"/>
    </location>
    <ligand>
        <name>pyruvate</name>
        <dbReference type="ChEBI" id="CHEBI:15361"/>
    </ligand>
</feature>
<dbReference type="InterPro" id="IPR020625">
    <property type="entry name" value="Schiff_base-form_aldolases_AS"/>
</dbReference>
<comment type="subcellular location">
    <subcellularLocation>
        <location evidence="12">Cytoplasm</location>
    </subcellularLocation>
</comment>
<feature type="site" description="Part of a proton relay during catalysis" evidence="12">
    <location>
        <position position="63"/>
    </location>
</feature>
<feature type="binding site" evidence="12 15">
    <location>
        <position position="223"/>
    </location>
    <ligand>
        <name>pyruvate</name>
        <dbReference type="ChEBI" id="CHEBI:15361"/>
    </ligand>
</feature>
<dbReference type="GO" id="GO:0005829">
    <property type="term" value="C:cytosol"/>
    <property type="evidence" value="ECO:0007669"/>
    <property type="project" value="TreeGrafter"/>
</dbReference>
<reference evidence="16" key="1">
    <citation type="submission" date="2024-07" db="EMBL/GenBank/DDBJ databases">
        <title>Complete genome sequence of Prevotella sp. YM-2024 GTC17253.</title>
        <authorList>
            <person name="Hayashi M."/>
            <person name="Muto Y."/>
            <person name="Tanaka K."/>
            <person name="Niwa H."/>
        </authorList>
    </citation>
    <scope>NUCLEOTIDE SEQUENCE</scope>
    <source>
        <strain evidence="16">GTC17253</strain>
    </source>
</reference>
<dbReference type="PANTHER" id="PTHR12128">
    <property type="entry name" value="DIHYDRODIPICOLINATE SYNTHASE"/>
    <property type="match status" value="1"/>
</dbReference>
<comment type="catalytic activity">
    <reaction evidence="11 12">
        <text>L-aspartate 4-semialdehyde + pyruvate = (2S,4S)-4-hydroxy-2,3,4,5-tetrahydrodipicolinate + H2O + H(+)</text>
        <dbReference type="Rhea" id="RHEA:34171"/>
        <dbReference type="ChEBI" id="CHEBI:15361"/>
        <dbReference type="ChEBI" id="CHEBI:15377"/>
        <dbReference type="ChEBI" id="CHEBI:15378"/>
        <dbReference type="ChEBI" id="CHEBI:67139"/>
        <dbReference type="ChEBI" id="CHEBI:537519"/>
        <dbReference type="EC" id="4.3.3.7"/>
    </reaction>
</comment>
<comment type="subunit">
    <text evidence="12">Homotetramer; dimer of dimers.</text>
</comment>
<dbReference type="HAMAP" id="MF_00418">
    <property type="entry name" value="DapA"/>
    <property type="match status" value="1"/>
</dbReference>
<protein>
    <recommendedName>
        <fullName evidence="4 12">4-hydroxy-tetrahydrodipicolinate synthase</fullName>
        <shortName evidence="12">HTPA synthase</shortName>
        <ecNumber evidence="4 12">4.3.3.7</ecNumber>
    </recommendedName>
</protein>
<dbReference type="GO" id="GO:0009089">
    <property type="term" value="P:lysine biosynthetic process via diaminopimelate"/>
    <property type="evidence" value="ECO:0007669"/>
    <property type="project" value="UniProtKB-UniRule"/>
</dbReference>
<evidence type="ECO:0000256" key="10">
    <source>
        <dbReference type="ARBA" id="ARBA00023270"/>
    </source>
</evidence>
<evidence type="ECO:0000256" key="3">
    <source>
        <dbReference type="ARBA" id="ARBA00007592"/>
    </source>
</evidence>
<evidence type="ECO:0000256" key="6">
    <source>
        <dbReference type="ARBA" id="ARBA00022605"/>
    </source>
</evidence>
<comment type="pathway">
    <text evidence="2 12">Amino-acid biosynthesis; L-lysine biosynthesis via DAP pathway; (S)-tetrahydrodipicolinate from L-aspartate: step 3/4.</text>
</comment>
<evidence type="ECO:0000256" key="12">
    <source>
        <dbReference type="HAMAP-Rule" id="MF_00418"/>
    </source>
</evidence>
<accession>A0AB33INB7</accession>
<name>A0AB33INB7_9BACT</name>
<evidence type="ECO:0000256" key="4">
    <source>
        <dbReference type="ARBA" id="ARBA00012086"/>
    </source>
</evidence>
<dbReference type="Gene3D" id="3.20.20.70">
    <property type="entry name" value="Aldolase class I"/>
    <property type="match status" value="1"/>
</dbReference>
<evidence type="ECO:0000256" key="5">
    <source>
        <dbReference type="ARBA" id="ARBA00022490"/>
    </source>
</evidence>